<feature type="binding site" evidence="16">
    <location>
        <begin position="57"/>
        <end position="60"/>
    </location>
    <ligand>
        <name>GTP</name>
        <dbReference type="ChEBI" id="CHEBI:37565"/>
    </ligand>
</feature>
<dbReference type="SUPFAM" id="SSF52540">
    <property type="entry name" value="P-loop containing nucleoside triphosphate hydrolases"/>
    <property type="match status" value="1"/>
</dbReference>
<dbReference type="CDD" id="cd00544">
    <property type="entry name" value="CobU"/>
    <property type="match status" value="1"/>
</dbReference>
<evidence type="ECO:0000256" key="14">
    <source>
        <dbReference type="PIRNR" id="PIRNR006135"/>
    </source>
</evidence>
<evidence type="ECO:0000256" key="9">
    <source>
        <dbReference type="ARBA" id="ARBA00022679"/>
    </source>
</evidence>
<dbReference type="Gene3D" id="3.40.50.300">
    <property type="entry name" value="P-loop containing nucleotide triphosphate hydrolases"/>
    <property type="match status" value="1"/>
</dbReference>
<evidence type="ECO:0000256" key="16">
    <source>
        <dbReference type="PIRSR" id="PIRSR006135-2"/>
    </source>
</evidence>
<comment type="catalytic activity">
    <reaction evidence="3">
        <text>adenosylcob(III)inamide + GTP = adenosylcob(III)inamide phosphate + GDP + H(+)</text>
        <dbReference type="Rhea" id="RHEA:15765"/>
        <dbReference type="ChEBI" id="CHEBI:2480"/>
        <dbReference type="ChEBI" id="CHEBI:15378"/>
        <dbReference type="ChEBI" id="CHEBI:37565"/>
        <dbReference type="ChEBI" id="CHEBI:58189"/>
        <dbReference type="ChEBI" id="CHEBI:58502"/>
        <dbReference type="EC" id="2.7.1.156"/>
    </reaction>
</comment>
<evidence type="ECO:0000256" key="1">
    <source>
        <dbReference type="ARBA" id="ARBA00000312"/>
    </source>
</evidence>
<comment type="catalytic activity">
    <reaction evidence="2 14">
        <text>adenosylcob(III)inamide phosphate + GTP + H(+) = adenosylcob(III)inamide-GDP + diphosphate</text>
        <dbReference type="Rhea" id="RHEA:22712"/>
        <dbReference type="ChEBI" id="CHEBI:15378"/>
        <dbReference type="ChEBI" id="CHEBI:33019"/>
        <dbReference type="ChEBI" id="CHEBI:37565"/>
        <dbReference type="ChEBI" id="CHEBI:58502"/>
        <dbReference type="ChEBI" id="CHEBI:60487"/>
        <dbReference type="EC" id="2.7.7.62"/>
    </reaction>
</comment>
<evidence type="ECO:0000256" key="8">
    <source>
        <dbReference type="ARBA" id="ARBA00022573"/>
    </source>
</evidence>
<comment type="pathway">
    <text evidence="5 14">Cofactor biosynthesis; adenosylcobalamin biosynthesis; adenosylcobalamin from cob(II)yrinate a,c-diamide: step 6/7.</text>
</comment>
<dbReference type="InterPro" id="IPR003203">
    <property type="entry name" value="CobU/CobP"/>
</dbReference>
<keyword evidence="13 14" id="KW-0342">GTP-binding</keyword>
<feature type="binding site" evidence="16">
    <location>
        <begin position="40"/>
        <end position="42"/>
    </location>
    <ligand>
        <name>GTP</name>
        <dbReference type="ChEBI" id="CHEBI:37565"/>
    </ligand>
</feature>
<evidence type="ECO:0000313" key="17">
    <source>
        <dbReference type="EMBL" id="RWX55067.1"/>
    </source>
</evidence>
<keyword evidence="9 14" id="KW-0808">Transferase</keyword>
<proteinExistence type="inferred from homology"/>
<evidence type="ECO:0000256" key="7">
    <source>
        <dbReference type="ARBA" id="ARBA00007490"/>
    </source>
</evidence>
<dbReference type="NCBIfam" id="NF004469">
    <property type="entry name" value="PRK05800.1"/>
    <property type="match status" value="1"/>
</dbReference>
<evidence type="ECO:0000256" key="11">
    <source>
        <dbReference type="ARBA" id="ARBA00022777"/>
    </source>
</evidence>
<dbReference type="GO" id="GO:0005524">
    <property type="term" value="F:ATP binding"/>
    <property type="evidence" value="ECO:0007669"/>
    <property type="project" value="UniProtKB-UniRule"/>
</dbReference>
<evidence type="ECO:0000256" key="6">
    <source>
        <dbReference type="ARBA" id="ARBA00005159"/>
    </source>
</evidence>
<comment type="pathway">
    <text evidence="6 14">Cofactor biosynthesis; adenosylcobalamin biosynthesis; adenosylcobalamin from cob(II)yrinate a,c-diamide: step 5/7.</text>
</comment>
<dbReference type="GO" id="GO:0009236">
    <property type="term" value="P:cobalamin biosynthetic process"/>
    <property type="evidence" value="ECO:0007669"/>
    <property type="project" value="UniProtKB-UniRule"/>
</dbReference>
<dbReference type="EMBL" id="RJLM01000005">
    <property type="protein sequence ID" value="RWX55067.1"/>
    <property type="molecule type" value="Genomic_DNA"/>
</dbReference>
<dbReference type="PIRSF" id="PIRSF006135">
    <property type="entry name" value="CobU"/>
    <property type="match status" value="1"/>
</dbReference>
<protein>
    <recommendedName>
        <fullName evidence="14">Bifunctional adenosylcobalamin biosynthesis protein</fullName>
        <ecNumber evidence="14">2.7.1.156</ecNumber>
        <ecNumber evidence="14">2.7.7.62</ecNumber>
    </recommendedName>
</protein>
<dbReference type="GO" id="GO:0043752">
    <property type="term" value="F:adenosylcobinamide kinase activity"/>
    <property type="evidence" value="ECO:0007669"/>
    <property type="project" value="UniProtKB-EC"/>
</dbReference>
<accession>A0A3S4TL72</accession>
<keyword evidence="17" id="KW-0548">Nucleotidyltransferase</keyword>
<dbReference type="PANTHER" id="PTHR34848">
    <property type="match status" value="1"/>
</dbReference>
<feature type="binding site" evidence="16">
    <location>
        <position position="68"/>
    </location>
    <ligand>
        <name>GTP</name>
        <dbReference type="ChEBI" id="CHEBI:37565"/>
    </ligand>
</feature>
<evidence type="ECO:0000256" key="12">
    <source>
        <dbReference type="ARBA" id="ARBA00022840"/>
    </source>
</evidence>
<name>A0A3S4TL72_9GAMM</name>
<evidence type="ECO:0000256" key="2">
    <source>
        <dbReference type="ARBA" id="ARBA00000711"/>
    </source>
</evidence>
<evidence type="ECO:0000256" key="15">
    <source>
        <dbReference type="PIRSR" id="PIRSR006135-1"/>
    </source>
</evidence>
<dbReference type="InterPro" id="IPR027417">
    <property type="entry name" value="P-loop_NTPase"/>
</dbReference>
<dbReference type="Proteomes" id="UP000287563">
    <property type="component" value="Unassembled WGS sequence"/>
</dbReference>
<keyword evidence="18" id="KW-1185">Reference proteome</keyword>
<dbReference type="FunFam" id="3.40.50.300:FF:001825">
    <property type="entry name" value="Bifunctional adenosylcobalamin biosynthesis protein"/>
    <property type="match status" value="1"/>
</dbReference>
<dbReference type="Pfam" id="PF02283">
    <property type="entry name" value="CobU"/>
    <property type="match status" value="1"/>
</dbReference>
<dbReference type="OrthoDB" id="9788370at2"/>
<keyword evidence="10 14" id="KW-0547">Nucleotide-binding</keyword>
<evidence type="ECO:0000256" key="13">
    <source>
        <dbReference type="ARBA" id="ARBA00023134"/>
    </source>
</evidence>
<feature type="binding site" evidence="16">
    <location>
        <begin position="15"/>
        <end position="22"/>
    </location>
    <ligand>
        <name>GTP</name>
        <dbReference type="ChEBI" id="CHEBI:37565"/>
    </ligand>
</feature>
<evidence type="ECO:0000256" key="5">
    <source>
        <dbReference type="ARBA" id="ARBA00004692"/>
    </source>
</evidence>
<sequence length="183" mass="19763">MAVVAGFIGTELILGGARSGKSNLAETLAIESGMDVVYVATATAGDAEMAARIARHKMQRPQHWQLVEEPLELAAVIRSHNEPNHCLLIDCLTLWLTNCLFGPSATSQSWLEQKQDLLQALSEAKGRIILVSNEVGQGVVPMGEITRQFVDESGWLHQAIAKQAERVVFVTAGIPQVLKGPAL</sequence>
<keyword evidence="11 14" id="KW-0418">Kinase</keyword>
<comment type="caution">
    <text evidence="17">The sequence shown here is derived from an EMBL/GenBank/DDBJ whole genome shotgun (WGS) entry which is preliminary data.</text>
</comment>
<evidence type="ECO:0000256" key="3">
    <source>
        <dbReference type="ARBA" id="ARBA00001522"/>
    </source>
</evidence>
<dbReference type="GO" id="GO:0005525">
    <property type="term" value="F:GTP binding"/>
    <property type="evidence" value="ECO:0007669"/>
    <property type="project" value="UniProtKB-UniRule"/>
</dbReference>
<feature type="active site" description="GMP-histidine intermediate" evidence="15">
    <location>
        <position position="56"/>
    </location>
</feature>
<comment type="similarity">
    <text evidence="7 14">Belongs to the CobU/CobP family.</text>
</comment>
<comment type="catalytic activity">
    <reaction evidence="1 14">
        <text>adenosylcob(III)inamide + ATP = adenosylcob(III)inamide phosphate + ADP + H(+)</text>
        <dbReference type="Rhea" id="RHEA:15769"/>
        <dbReference type="ChEBI" id="CHEBI:2480"/>
        <dbReference type="ChEBI" id="CHEBI:15378"/>
        <dbReference type="ChEBI" id="CHEBI:30616"/>
        <dbReference type="ChEBI" id="CHEBI:58502"/>
        <dbReference type="ChEBI" id="CHEBI:456216"/>
        <dbReference type="EC" id="2.7.1.156"/>
    </reaction>
</comment>
<keyword evidence="8 14" id="KW-0169">Cobalamin biosynthesis</keyword>
<comment type="function">
    <text evidence="4 14">Catalyzes ATP-dependent phosphorylation of adenosylcobinamide and addition of GMP to adenosylcobinamide phosphate.</text>
</comment>
<dbReference type="UniPathway" id="UPA00148">
    <property type="reaction ID" value="UER00236"/>
</dbReference>
<feature type="binding site" evidence="16">
    <location>
        <position position="90"/>
    </location>
    <ligand>
        <name>GTP</name>
        <dbReference type="ChEBI" id="CHEBI:37565"/>
    </ligand>
</feature>
<keyword evidence="12 14" id="KW-0067">ATP-binding</keyword>
<dbReference type="EC" id="2.7.7.62" evidence="14"/>
<evidence type="ECO:0000256" key="4">
    <source>
        <dbReference type="ARBA" id="ARBA00003889"/>
    </source>
</evidence>
<dbReference type="EC" id="2.7.1.156" evidence="14"/>
<reference evidence="17 18" key="1">
    <citation type="submission" date="2018-11" db="EMBL/GenBank/DDBJ databases">
        <title>Photobacterium sp. BEI247 sp. nov., a marine bacterium isolated from Yongle Blue Hole in the South China Sea.</title>
        <authorList>
            <person name="Wang X."/>
        </authorList>
    </citation>
    <scope>NUCLEOTIDE SEQUENCE [LARGE SCALE GENOMIC DNA]</scope>
    <source>
        <strain evidence="18">BEI247</strain>
    </source>
</reference>
<dbReference type="AlphaFoldDB" id="A0A3S4TL72"/>
<evidence type="ECO:0000313" key="18">
    <source>
        <dbReference type="Proteomes" id="UP000287563"/>
    </source>
</evidence>
<dbReference type="RefSeq" id="WP_128784692.1">
    <property type="nucleotide sequence ID" value="NZ_JAKJSG010000104.1"/>
</dbReference>
<gene>
    <name evidence="17" type="ORF">EDI28_15160</name>
</gene>
<dbReference type="PANTHER" id="PTHR34848:SF1">
    <property type="entry name" value="BIFUNCTIONAL ADENOSYLCOBALAMIN BIOSYNTHESIS PROTEIN COBU"/>
    <property type="match status" value="1"/>
</dbReference>
<dbReference type="GO" id="GO:0008820">
    <property type="term" value="F:cobinamide phosphate guanylyltransferase activity"/>
    <property type="evidence" value="ECO:0007669"/>
    <property type="project" value="UniProtKB-UniRule"/>
</dbReference>
<evidence type="ECO:0000256" key="10">
    <source>
        <dbReference type="ARBA" id="ARBA00022741"/>
    </source>
</evidence>
<organism evidence="17 18">
    <name type="scientific">Photobacterium chitinilyticum</name>
    <dbReference type="NCBI Taxonomy" id="2485123"/>
    <lineage>
        <taxon>Bacteria</taxon>
        <taxon>Pseudomonadati</taxon>
        <taxon>Pseudomonadota</taxon>
        <taxon>Gammaproteobacteria</taxon>
        <taxon>Vibrionales</taxon>
        <taxon>Vibrionaceae</taxon>
        <taxon>Photobacterium</taxon>
    </lineage>
</organism>